<dbReference type="RefSeq" id="YP_010111284.1">
    <property type="nucleotide sequence ID" value="NC_055880.1"/>
</dbReference>
<sequence length="611" mass="65587">MAEIFKPIEDFTEVTPSGNEEIQVSDTEKVTLSKIAALALSQSLSGFSSLPNTSAGNINNEDTILEAIEKIVYMLAQGQGYFFNANGASNSGFLGIAVGIPSYGTMAFALNYGEAELWLIDDPEIKTIDTIIKLSNLDLLRWIQNHVTHKAPLSFASTQTPNVNTLPISSNLKFVNSKSNIGDLLKMLVAAINVGRLRIVSGNPSTGASGKPELALIINSEQGTNAETAGTVGLQIFHLTNDYIHIVSSSGSGSNWASLQTLTDEDIIKKLNSTASGDWGSLGVKLNWTGGGSGSTLKTVKVTNFKTNTFAEGSGNDIAQGEFFLFSSDASATNGPGVALHGYGIKVTAVSISYVGVDEYTKVGLYPVLYQFKSAYIYDTNWNILGTSTGISASVYELTTATDVVPKGDLKYIQVADIFRMTFGTPGESGYSQLDFIRAQDAWYPSQYVFINPIINTAVDNKQGGLNRIRVDAETGVIDMETVSFQTESFKRLFTGNIALANATPETFSLGAKVTDGDILMIVYNFISDSHTMLGNKQGRNIIWKCTSGTEDITIEALNYNSSGGISDLVSFNLMLSASGTTLTMEATGDVDTAIEAFHVVGIYRLRRKVS</sequence>
<evidence type="ECO:0000313" key="1">
    <source>
        <dbReference type="EMBL" id="QOR59126.1"/>
    </source>
</evidence>
<proteinExistence type="predicted"/>
<evidence type="ECO:0000313" key="2">
    <source>
        <dbReference type="Proteomes" id="UP000594132"/>
    </source>
</evidence>
<dbReference type="EMBL" id="MT774387">
    <property type="protein sequence ID" value="QOR59126.1"/>
    <property type="molecule type" value="Genomic_DNA"/>
</dbReference>
<reference evidence="1 2" key="1">
    <citation type="submission" date="2020-07" db="EMBL/GenBank/DDBJ databases">
        <title>Taxonomic proposal: Crassvirales, a new order of highly abundant and diverse bacterial viruses.</title>
        <authorList>
            <person name="Shkoporov A.N."/>
            <person name="Stockdale S.R."/>
            <person name="Guerin E."/>
            <person name="Ross R.P."/>
            <person name="Hill C."/>
        </authorList>
    </citation>
    <scope>NUCLEOTIDE SEQUENCE [LARGE SCALE GENOMIC DNA]</scope>
</reference>
<organism evidence="1 2">
    <name type="scientific">uncultured phage cr111_1</name>
    <dbReference type="NCBI Taxonomy" id="2772071"/>
    <lineage>
        <taxon>Viruses</taxon>
        <taxon>Duplodnaviria</taxon>
        <taxon>Heunggongvirae</taxon>
        <taxon>Uroviricota</taxon>
        <taxon>Caudoviricetes</taxon>
        <taxon>Crassvirales</taxon>
        <taxon>Steigviridae</taxon>
        <taxon>Asinivirinae</taxon>
        <taxon>Lahndsivirus</taxon>
        <taxon>Lahndsivirus rarus</taxon>
    </lineage>
</organism>
<dbReference type="Proteomes" id="UP000594132">
    <property type="component" value="Segment"/>
</dbReference>
<dbReference type="GeneID" id="65129647"/>
<dbReference type="KEGG" id="vg:65129647"/>
<accession>A0A7M1RXX9</accession>
<keyword evidence="2" id="KW-1185">Reference proteome</keyword>
<protein>
    <submittedName>
        <fullName evidence="1">Uncharacterized protein</fullName>
    </submittedName>
</protein>
<name>A0A7M1RXX9_9CAUD</name>